<evidence type="ECO:0000313" key="4">
    <source>
        <dbReference type="Proteomes" id="UP000273405"/>
    </source>
</evidence>
<dbReference type="InterPro" id="IPR010620">
    <property type="entry name" value="SBBP_repeat"/>
</dbReference>
<dbReference type="SMART" id="SM00216">
    <property type="entry name" value="VWD"/>
    <property type="match status" value="1"/>
</dbReference>
<dbReference type="InterPro" id="IPR052918">
    <property type="entry name" value="Motility_Chemotaxis_Reg"/>
</dbReference>
<comment type="caution">
    <text evidence="3">The sequence shown here is derived from an EMBL/GenBank/DDBJ whole genome shotgun (WGS) entry which is preliminary data.</text>
</comment>
<keyword evidence="1" id="KW-0732">Signal</keyword>
<dbReference type="PROSITE" id="PS51233">
    <property type="entry name" value="VWFD"/>
    <property type="match status" value="1"/>
</dbReference>
<accession>A0A3A8NMW0</accession>
<dbReference type="InterPro" id="IPR001846">
    <property type="entry name" value="VWF_type-D"/>
</dbReference>
<gene>
    <name evidence="3" type="ORF">D7X12_07120</name>
</gene>
<dbReference type="Pfam" id="PF06739">
    <property type="entry name" value="SBBP"/>
    <property type="match status" value="1"/>
</dbReference>
<reference evidence="4" key="1">
    <citation type="submission" date="2018-09" db="EMBL/GenBank/DDBJ databases">
        <authorList>
            <person name="Livingstone P.G."/>
            <person name="Whitworth D.E."/>
        </authorList>
    </citation>
    <scope>NUCLEOTIDE SEQUENCE [LARGE SCALE GENOMIC DNA]</scope>
    <source>
        <strain evidence="4">CA040B</strain>
    </source>
</reference>
<name>A0A3A8NMW0_9BACT</name>
<dbReference type="Pfam" id="PF00094">
    <property type="entry name" value="VWD"/>
    <property type="match status" value="1"/>
</dbReference>
<dbReference type="Proteomes" id="UP000273405">
    <property type="component" value="Unassembled WGS sequence"/>
</dbReference>
<evidence type="ECO:0000313" key="3">
    <source>
        <dbReference type="EMBL" id="RKH45736.1"/>
    </source>
</evidence>
<dbReference type="PANTHER" id="PTHR35580:SF1">
    <property type="entry name" value="PHYTASE-LIKE DOMAIN-CONTAINING PROTEIN"/>
    <property type="match status" value="1"/>
</dbReference>
<dbReference type="AlphaFoldDB" id="A0A3A8NMW0"/>
<feature type="signal peptide" evidence="1">
    <location>
        <begin position="1"/>
        <end position="19"/>
    </location>
</feature>
<protein>
    <recommendedName>
        <fullName evidence="2">VWFD domain-containing protein</fullName>
    </recommendedName>
</protein>
<evidence type="ECO:0000256" key="1">
    <source>
        <dbReference type="SAM" id="SignalP"/>
    </source>
</evidence>
<keyword evidence="4" id="KW-1185">Reference proteome</keyword>
<dbReference type="PANTHER" id="PTHR35580">
    <property type="entry name" value="CELL SURFACE GLYCOPROTEIN (S-LAYER PROTEIN)-LIKE PROTEIN"/>
    <property type="match status" value="1"/>
</dbReference>
<proteinExistence type="predicted"/>
<feature type="chain" id="PRO_5017374060" description="VWFD domain-containing protein" evidence="1">
    <location>
        <begin position="20"/>
        <end position="955"/>
    </location>
</feature>
<dbReference type="EMBL" id="RAWG01000031">
    <property type="protein sequence ID" value="RKH45736.1"/>
    <property type="molecule type" value="Genomic_DNA"/>
</dbReference>
<feature type="domain" description="VWFD" evidence="2">
    <location>
        <begin position="514"/>
        <end position="706"/>
    </location>
</feature>
<sequence>MPRVTFFLSSLFVASLAQAMERLPMDRDTRPGPEQKASVSSDALYPVDFAGGPRGFRSQRRTPVMGLTTTPLPTWTLENGSSATEQATSTATCNGYLYSVGIANSSVLAQPTSGGMDVFLLKHRTSDGALVWAEQFGSVMDDFATGVALQGCASGNPSIYVTGYTKGTLSGGALHSGTNQGGSDVFVRKYDANKALKWSRQHGSIKDDLSYGVAANETTGDVYLTGYTLGSFVTGVTASSNDIIIARYLANGTASTALQIGTSASKGDFGRSITVDRDGNVYIAGYTNGVLPGQTSLGGNDFFLMKYPADLSTREWVRQDGTSTADFAYAVTASRNATGATEIYLVGQTFGATILGGTLGGGNLKSGGDYDAVIQQYSTTGVKQRATLLGTAGRDSVTAITSDGGANLYVVGTTTHDLRNDPGSYVGGVDVFLAKYDVKLALKSVHQYGSTHDDPAFENETATGVAADNDTGVYVVGYSTGNIGGATNQGGYDLFAMRYADGCSVDPALAAQCRSASGSGDPHLWTSDRNYYDFQGVGEFILTESTPVAAQPFVVQARQMAWNSVVSVYSAVAARFDTDRVGVYARATHPLMVNGVAVPLGVGDVQPLSDGTRIFRRTSTRYVITSPLGDQLIADNYTSHMDLTLTLAPSRAGQVRGLLGNFNNVSADDFALRDGTALTAPLSFAQLYKNTPNFADSWRITQQESLFDYDPGQSTTTYTNSSLPATHVTSASLTPTQYQSAKQLCQAAGVTDPVQLDGCILDVGLTGNTTFATGAAQAQAQQPIAREVYLGRFETEPGTEWNTQATSLSPSGDRFFLGEFSNEGVQLSLANLPAHSTVTVSFDLLILQGWDGNGPFGPNYWGLNVGGVGEVFRTTFSNTSSPQFYPAQVGGTASASGTGAAERNTLFYPDGDSVYHVTLTFNHATPELALQFFADGLPGITNETWGLDKVQVQVR</sequence>
<evidence type="ECO:0000259" key="2">
    <source>
        <dbReference type="PROSITE" id="PS51233"/>
    </source>
</evidence>
<organism evidence="3 4">
    <name type="scientific">Corallococcus sicarius</name>
    <dbReference type="NCBI Taxonomy" id="2316726"/>
    <lineage>
        <taxon>Bacteria</taxon>
        <taxon>Pseudomonadati</taxon>
        <taxon>Myxococcota</taxon>
        <taxon>Myxococcia</taxon>
        <taxon>Myxococcales</taxon>
        <taxon>Cystobacterineae</taxon>
        <taxon>Myxococcaceae</taxon>
        <taxon>Corallococcus</taxon>
    </lineage>
</organism>